<evidence type="ECO:0000259" key="7">
    <source>
        <dbReference type="Pfam" id="PF00749"/>
    </source>
</evidence>
<reference evidence="8 9" key="1">
    <citation type="submission" date="2020-10" db="EMBL/GenBank/DDBJ databases">
        <title>The Coptis chinensis genome and diversification of protoberbering-type alkaloids.</title>
        <authorList>
            <person name="Wang B."/>
            <person name="Shu S."/>
            <person name="Song C."/>
            <person name="Liu Y."/>
        </authorList>
    </citation>
    <scope>NUCLEOTIDE SEQUENCE [LARGE SCALE GENOMIC DNA]</scope>
    <source>
        <strain evidence="8">HL-2020</strain>
        <tissue evidence="8">Leaf</tissue>
    </source>
</reference>
<dbReference type="InterPro" id="IPR044631">
    <property type="entry name" value="ETO1-like"/>
</dbReference>
<keyword evidence="9" id="KW-1185">Reference proteome</keyword>
<dbReference type="SUPFAM" id="SSF52374">
    <property type="entry name" value="Nucleotidylyl transferase"/>
    <property type="match status" value="1"/>
</dbReference>
<comment type="caution">
    <text evidence="8">The sequence shown here is derived from an EMBL/GenBank/DDBJ whole genome shotgun (WGS) entry which is preliminary data.</text>
</comment>
<dbReference type="GO" id="GO:0043039">
    <property type="term" value="P:tRNA aminoacylation"/>
    <property type="evidence" value="ECO:0007669"/>
    <property type="project" value="InterPro"/>
</dbReference>
<dbReference type="Pfam" id="PF00749">
    <property type="entry name" value="tRNA-synt_1c"/>
    <property type="match status" value="1"/>
</dbReference>
<feature type="domain" description="Glutamyl/glutaminyl-tRNA synthetase class Ib catalytic" evidence="7">
    <location>
        <begin position="212"/>
        <end position="244"/>
    </location>
</feature>
<dbReference type="PANTHER" id="PTHR44203:SF2">
    <property type="entry name" value="ETO1-LIKE PROTEIN 1"/>
    <property type="match status" value="1"/>
</dbReference>
<dbReference type="Gene3D" id="3.40.50.620">
    <property type="entry name" value="HUPs"/>
    <property type="match status" value="1"/>
</dbReference>
<keyword evidence="1 5" id="KW-0436">Ligase</keyword>
<dbReference type="GO" id="GO:0006412">
    <property type="term" value="P:translation"/>
    <property type="evidence" value="ECO:0007669"/>
    <property type="project" value="UniProtKB-KW"/>
</dbReference>
<feature type="signal peptide" evidence="6">
    <location>
        <begin position="1"/>
        <end position="20"/>
    </location>
</feature>
<evidence type="ECO:0000256" key="3">
    <source>
        <dbReference type="ARBA" id="ARBA00022840"/>
    </source>
</evidence>
<keyword evidence="6" id="KW-0732">Signal</keyword>
<evidence type="ECO:0000313" key="9">
    <source>
        <dbReference type="Proteomes" id="UP000631114"/>
    </source>
</evidence>
<keyword evidence="3 5" id="KW-0067">ATP-binding</keyword>
<feature type="chain" id="PRO_5032481659" description="Glutamyl/glutaminyl-tRNA synthetase class Ib catalytic domain-containing protein" evidence="6">
    <location>
        <begin position="21"/>
        <end position="320"/>
    </location>
</feature>
<dbReference type="GO" id="GO:0010105">
    <property type="term" value="P:negative regulation of ethylene-activated signaling pathway"/>
    <property type="evidence" value="ECO:0007669"/>
    <property type="project" value="InterPro"/>
</dbReference>
<dbReference type="OrthoDB" id="1709882at2759"/>
<dbReference type="EMBL" id="JADFTS010000008">
    <property type="protein sequence ID" value="KAF9593570.1"/>
    <property type="molecule type" value="Genomic_DNA"/>
</dbReference>
<dbReference type="GO" id="GO:0004812">
    <property type="term" value="F:aminoacyl-tRNA ligase activity"/>
    <property type="evidence" value="ECO:0007669"/>
    <property type="project" value="UniProtKB-KW"/>
</dbReference>
<organism evidence="8 9">
    <name type="scientific">Coptis chinensis</name>
    <dbReference type="NCBI Taxonomy" id="261450"/>
    <lineage>
        <taxon>Eukaryota</taxon>
        <taxon>Viridiplantae</taxon>
        <taxon>Streptophyta</taxon>
        <taxon>Embryophyta</taxon>
        <taxon>Tracheophyta</taxon>
        <taxon>Spermatophyta</taxon>
        <taxon>Magnoliopsida</taxon>
        <taxon>Ranunculales</taxon>
        <taxon>Ranunculaceae</taxon>
        <taxon>Coptidoideae</taxon>
        <taxon>Coptis</taxon>
    </lineage>
</organism>
<comment type="similarity">
    <text evidence="5">Belongs to the class-I aminoacyl-tRNA synthetase family.</text>
</comment>
<dbReference type="Proteomes" id="UP000631114">
    <property type="component" value="Unassembled WGS sequence"/>
</dbReference>
<keyword evidence="2 5" id="KW-0547">Nucleotide-binding</keyword>
<proteinExistence type="inferred from homology"/>
<evidence type="ECO:0000256" key="2">
    <source>
        <dbReference type="ARBA" id="ARBA00022741"/>
    </source>
</evidence>
<evidence type="ECO:0000256" key="6">
    <source>
        <dbReference type="SAM" id="SignalP"/>
    </source>
</evidence>
<keyword evidence="4 5" id="KW-0030">Aminoacyl-tRNA synthetase</keyword>
<dbReference type="SUPFAM" id="SSF48452">
    <property type="entry name" value="TPR-like"/>
    <property type="match status" value="1"/>
</dbReference>
<dbReference type="PANTHER" id="PTHR44203">
    <property type="entry name" value="ETO1-RELATED"/>
    <property type="match status" value="1"/>
</dbReference>
<dbReference type="AlphaFoldDB" id="A0A835H4Y6"/>
<sequence>MMVGSASFSLYCLLCEVAMARDPCSDITTYFLEQLVESSVSGRQRQLSFRHAYSVAGLARLDFIKGWKQRSCDKLNYVISSFNPLEWMYEERALYCEGEKKCDNLEKAAELDPTLNYLYMYRAACLMRKQSVEAALAEINRVLGFKLALECLELRFCFYLALEDYRATLCDVQAILTLSPEYRMFEGRVAASQLCTLVREHVDNWTAADCTYCRIEDTDLERSTKESKNVVLQHLSWLGLDWDWDEDLDNDSFAGALSFFLPQFAMAQWRKYLMLLKMKQLERTMNGAYQRFSNYLGEDSCRDIQEPRHAQVFLGMEAIE</sequence>
<dbReference type="InterPro" id="IPR011990">
    <property type="entry name" value="TPR-like_helical_dom_sf"/>
</dbReference>
<evidence type="ECO:0000256" key="5">
    <source>
        <dbReference type="RuleBase" id="RU363037"/>
    </source>
</evidence>
<protein>
    <recommendedName>
        <fullName evidence="7">Glutamyl/glutaminyl-tRNA synthetase class Ib catalytic domain-containing protein</fullName>
    </recommendedName>
</protein>
<gene>
    <name evidence="8" type="ORF">IFM89_024204</name>
</gene>
<evidence type="ECO:0000256" key="4">
    <source>
        <dbReference type="ARBA" id="ARBA00023146"/>
    </source>
</evidence>
<keyword evidence="5" id="KW-0648">Protein biosynthesis</keyword>
<dbReference type="GO" id="GO:0005524">
    <property type="term" value="F:ATP binding"/>
    <property type="evidence" value="ECO:0007669"/>
    <property type="project" value="UniProtKB-KW"/>
</dbReference>
<name>A0A835H4Y6_9MAGN</name>
<evidence type="ECO:0000313" key="8">
    <source>
        <dbReference type="EMBL" id="KAF9593570.1"/>
    </source>
</evidence>
<dbReference type="InterPro" id="IPR014729">
    <property type="entry name" value="Rossmann-like_a/b/a_fold"/>
</dbReference>
<evidence type="ECO:0000256" key="1">
    <source>
        <dbReference type="ARBA" id="ARBA00022598"/>
    </source>
</evidence>
<dbReference type="Gene3D" id="1.25.40.10">
    <property type="entry name" value="Tetratricopeptide repeat domain"/>
    <property type="match status" value="1"/>
</dbReference>
<dbReference type="InterPro" id="IPR020058">
    <property type="entry name" value="Glu/Gln-tRNA-synth_Ib_cat-dom"/>
</dbReference>
<accession>A0A835H4Y6</accession>